<protein>
    <submittedName>
        <fullName evidence="2">Uncharacterized protein</fullName>
    </submittedName>
</protein>
<feature type="non-terminal residue" evidence="2">
    <location>
        <position position="1"/>
    </location>
</feature>
<evidence type="ECO:0000256" key="1">
    <source>
        <dbReference type="SAM" id="Phobius"/>
    </source>
</evidence>
<accession>A0A0F9IFK8</accession>
<dbReference type="EMBL" id="LAZR01019422">
    <property type="protein sequence ID" value="KKL92590.1"/>
    <property type="molecule type" value="Genomic_DNA"/>
</dbReference>
<proteinExistence type="predicted"/>
<gene>
    <name evidence="2" type="ORF">LCGC14_1883130</name>
</gene>
<sequence length="71" mass="7644">TYTIDIRLFMNSDNPVVVDSYNGSLGTVVAEVPSEPPEEKEEEEVVFPWLPVILIGGGVVLAAVSLTPKKS</sequence>
<keyword evidence="1" id="KW-1133">Transmembrane helix</keyword>
<reference evidence="2" key="1">
    <citation type="journal article" date="2015" name="Nature">
        <title>Complex archaea that bridge the gap between prokaryotes and eukaryotes.</title>
        <authorList>
            <person name="Spang A."/>
            <person name="Saw J.H."/>
            <person name="Jorgensen S.L."/>
            <person name="Zaremba-Niedzwiedzka K."/>
            <person name="Martijn J."/>
            <person name="Lind A.E."/>
            <person name="van Eijk R."/>
            <person name="Schleper C."/>
            <person name="Guy L."/>
            <person name="Ettema T.J."/>
        </authorList>
    </citation>
    <scope>NUCLEOTIDE SEQUENCE</scope>
</reference>
<evidence type="ECO:0000313" key="2">
    <source>
        <dbReference type="EMBL" id="KKL92590.1"/>
    </source>
</evidence>
<dbReference type="AlphaFoldDB" id="A0A0F9IFK8"/>
<keyword evidence="1" id="KW-0472">Membrane</keyword>
<organism evidence="2">
    <name type="scientific">marine sediment metagenome</name>
    <dbReference type="NCBI Taxonomy" id="412755"/>
    <lineage>
        <taxon>unclassified sequences</taxon>
        <taxon>metagenomes</taxon>
        <taxon>ecological metagenomes</taxon>
    </lineage>
</organism>
<comment type="caution">
    <text evidence="2">The sequence shown here is derived from an EMBL/GenBank/DDBJ whole genome shotgun (WGS) entry which is preliminary data.</text>
</comment>
<keyword evidence="1" id="KW-0812">Transmembrane</keyword>
<feature type="transmembrane region" description="Helical" evidence="1">
    <location>
        <begin position="46"/>
        <end position="66"/>
    </location>
</feature>
<name>A0A0F9IFK8_9ZZZZ</name>